<dbReference type="EMBL" id="JAUIZM010000002">
    <property type="protein sequence ID" value="KAK1399376.1"/>
    <property type="molecule type" value="Genomic_DNA"/>
</dbReference>
<reference evidence="3" key="1">
    <citation type="submission" date="2023-02" db="EMBL/GenBank/DDBJ databases">
        <title>Genome of toxic invasive species Heracleum sosnowskyi carries increased number of genes despite the absence of recent whole-genome duplications.</title>
        <authorList>
            <person name="Schelkunov M."/>
            <person name="Shtratnikova V."/>
            <person name="Makarenko M."/>
            <person name="Klepikova A."/>
            <person name="Omelchenko D."/>
            <person name="Novikova G."/>
            <person name="Obukhova E."/>
            <person name="Bogdanov V."/>
            <person name="Penin A."/>
            <person name="Logacheva M."/>
        </authorList>
    </citation>
    <scope>NUCLEOTIDE SEQUENCE</scope>
    <source>
        <strain evidence="3">Hsosn_3</strain>
        <tissue evidence="3">Leaf</tissue>
    </source>
</reference>
<keyword evidence="4" id="KW-1185">Reference proteome</keyword>
<accession>A0AAD8N858</accession>
<dbReference type="CDD" id="cd09487">
    <property type="entry name" value="SAM_superfamily"/>
    <property type="match status" value="1"/>
</dbReference>
<name>A0AAD8N858_9APIA</name>
<gene>
    <name evidence="3" type="ORF">POM88_009239</name>
</gene>
<keyword evidence="2" id="KW-0804">Transcription</keyword>
<proteinExistence type="predicted"/>
<evidence type="ECO:0000313" key="4">
    <source>
        <dbReference type="Proteomes" id="UP001237642"/>
    </source>
</evidence>
<dbReference type="AlphaFoldDB" id="A0AAD8N858"/>
<comment type="caution">
    <text evidence="3">The sequence shown here is derived from an EMBL/GenBank/DDBJ whole genome shotgun (WGS) entry which is preliminary data.</text>
</comment>
<organism evidence="3 4">
    <name type="scientific">Heracleum sosnowskyi</name>
    <dbReference type="NCBI Taxonomy" id="360622"/>
    <lineage>
        <taxon>Eukaryota</taxon>
        <taxon>Viridiplantae</taxon>
        <taxon>Streptophyta</taxon>
        <taxon>Embryophyta</taxon>
        <taxon>Tracheophyta</taxon>
        <taxon>Spermatophyta</taxon>
        <taxon>Magnoliopsida</taxon>
        <taxon>eudicotyledons</taxon>
        <taxon>Gunneridae</taxon>
        <taxon>Pentapetalae</taxon>
        <taxon>asterids</taxon>
        <taxon>campanulids</taxon>
        <taxon>Apiales</taxon>
        <taxon>Apiaceae</taxon>
        <taxon>Apioideae</taxon>
        <taxon>apioid superclade</taxon>
        <taxon>Tordylieae</taxon>
        <taxon>Tordyliinae</taxon>
        <taxon>Heracleum</taxon>
    </lineage>
</organism>
<dbReference type="Pfam" id="PF03514">
    <property type="entry name" value="GRAS"/>
    <property type="match status" value="1"/>
</dbReference>
<evidence type="ECO:0000256" key="2">
    <source>
        <dbReference type="ARBA" id="ARBA00023163"/>
    </source>
</evidence>
<keyword evidence="1" id="KW-0805">Transcription regulation</keyword>
<sequence>MELQTTTLSTPPEFSLDKHLYKNEARTWFVFFLHYRITKRVKSGDGPTGDKSHVTIRVTGTYGYAAPKYLSSEALFFFSAWFDALEDCINRDNPYRMDVERNYFGQGIQNIVATEGEDKITRMLAGFGSGAMYSLVSGFGAPCEVGNMVTQGLFWAVIEGGLFKVEEKLSRPLVEDSAEDVVYCKTRRMLSGLGFQNYEENFKKGLLTDKTLPLLTDRQAVGLDSFYMFSLTGDDMLNSLFSCNIQSSARGRNPSWTKAPHS</sequence>
<protein>
    <submittedName>
        <fullName evidence="3">Uncharacterized protein</fullName>
    </submittedName>
</protein>
<evidence type="ECO:0000313" key="3">
    <source>
        <dbReference type="EMBL" id="KAK1399376.1"/>
    </source>
</evidence>
<reference evidence="3" key="2">
    <citation type="submission" date="2023-05" db="EMBL/GenBank/DDBJ databases">
        <authorList>
            <person name="Schelkunov M.I."/>
        </authorList>
    </citation>
    <scope>NUCLEOTIDE SEQUENCE</scope>
    <source>
        <strain evidence="3">Hsosn_3</strain>
        <tissue evidence="3">Leaf</tissue>
    </source>
</reference>
<evidence type="ECO:0000256" key="1">
    <source>
        <dbReference type="ARBA" id="ARBA00023015"/>
    </source>
</evidence>
<dbReference type="InterPro" id="IPR005202">
    <property type="entry name" value="TF_GRAS"/>
</dbReference>
<dbReference type="Proteomes" id="UP001237642">
    <property type="component" value="Unassembled WGS sequence"/>
</dbReference>